<keyword evidence="1" id="KW-0812">Transmembrane</keyword>
<sequence>MRRHQKVVGKSGEGMSNWKIQVEHQQRADEVEVESLRFFEGCKNAYLLSLPFWLVISLIWFI</sequence>
<protein>
    <recommendedName>
        <fullName evidence="4">Transmembrane protein</fullName>
    </recommendedName>
</protein>
<feature type="transmembrane region" description="Helical" evidence="1">
    <location>
        <begin position="45"/>
        <end position="61"/>
    </location>
</feature>
<dbReference type="Proteomes" id="UP000190641">
    <property type="component" value="Unassembled WGS sequence"/>
</dbReference>
<evidence type="ECO:0000313" key="2">
    <source>
        <dbReference type="EMBL" id="OOR74881.1"/>
    </source>
</evidence>
<keyword evidence="1" id="KW-1133">Transmembrane helix</keyword>
<dbReference type="RefSeq" id="WP_078186595.1">
    <property type="nucleotide sequence ID" value="NZ_JANHDX010000070.1"/>
</dbReference>
<dbReference type="AlphaFoldDB" id="A0A9X6GFZ0"/>
<accession>A0A9X6GFZ0</accession>
<gene>
    <name evidence="2" type="ORF">BLX06_11660</name>
</gene>
<keyword evidence="1" id="KW-0472">Membrane</keyword>
<reference evidence="2 3" key="1">
    <citation type="submission" date="2017-01" db="EMBL/GenBank/DDBJ databases">
        <title>Bacillus cereus isolates.</title>
        <authorList>
            <person name="Beno S.M."/>
        </authorList>
    </citation>
    <scope>NUCLEOTIDE SEQUENCE [LARGE SCALE GENOMIC DNA]</scope>
    <source>
        <strain evidence="2 3">FSL K6-1030</strain>
    </source>
</reference>
<comment type="caution">
    <text evidence="2">The sequence shown here is derived from an EMBL/GenBank/DDBJ whole genome shotgun (WGS) entry which is preliminary data.</text>
</comment>
<evidence type="ECO:0000256" key="1">
    <source>
        <dbReference type="SAM" id="Phobius"/>
    </source>
</evidence>
<organism evidence="2 3">
    <name type="scientific">Bacillus cereus</name>
    <dbReference type="NCBI Taxonomy" id="1396"/>
    <lineage>
        <taxon>Bacteria</taxon>
        <taxon>Bacillati</taxon>
        <taxon>Bacillota</taxon>
        <taxon>Bacilli</taxon>
        <taxon>Bacillales</taxon>
        <taxon>Bacillaceae</taxon>
        <taxon>Bacillus</taxon>
        <taxon>Bacillus cereus group</taxon>
    </lineage>
</organism>
<dbReference type="EMBL" id="MUAU01000028">
    <property type="protein sequence ID" value="OOR74881.1"/>
    <property type="molecule type" value="Genomic_DNA"/>
</dbReference>
<proteinExistence type="predicted"/>
<name>A0A9X6GFZ0_BACCE</name>
<evidence type="ECO:0000313" key="3">
    <source>
        <dbReference type="Proteomes" id="UP000190641"/>
    </source>
</evidence>
<evidence type="ECO:0008006" key="4">
    <source>
        <dbReference type="Google" id="ProtNLM"/>
    </source>
</evidence>